<dbReference type="PANTHER" id="PTHR41534">
    <property type="entry name" value="BLR3401 PROTEIN"/>
    <property type="match status" value="1"/>
</dbReference>
<proteinExistence type="inferred from homology"/>
<dbReference type="Proteomes" id="UP000199163">
    <property type="component" value="Unassembled WGS sequence"/>
</dbReference>
<keyword evidence="3" id="KW-0223">Dioxygenase</keyword>
<dbReference type="InterPro" id="IPR032710">
    <property type="entry name" value="NTF2-like_dom_sf"/>
</dbReference>
<dbReference type="AlphaFoldDB" id="A0A1G8EDX3"/>
<evidence type="ECO:0000256" key="1">
    <source>
        <dbReference type="ARBA" id="ARBA00009570"/>
    </source>
</evidence>
<accession>A0A1G8EDX3</accession>
<dbReference type="InterPro" id="IPR000391">
    <property type="entry name" value="Rng_hydr_dOase-bsu"/>
</dbReference>
<dbReference type="RefSeq" id="WP_245705223.1">
    <property type="nucleotide sequence ID" value="NZ_FNDK01000009.1"/>
</dbReference>
<dbReference type="CDD" id="cd00667">
    <property type="entry name" value="ring_hydroxylating_dioxygenases_beta"/>
    <property type="match status" value="1"/>
</dbReference>
<keyword evidence="2" id="KW-0560">Oxidoreductase</keyword>
<dbReference type="EMBL" id="FNDK01000009">
    <property type="protein sequence ID" value="SDH68113.1"/>
    <property type="molecule type" value="Genomic_DNA"/>
</dbReference>
<evidence type="ECO:0000313" key="4">
    <source>
        <dbReference type="Proteomes" id="UP000199163"/>
    </source>
</evidence>
<dbReference type="GO" id="GO:0051213">
    <property type="term" value="F:dioxygenase activity"/>
    <property type="evidence" value="ECO:0007669"/>
    <property type="project" value="UniProtKB-KW"/>
</dbReference>
<reference evidence="3 4" key="1">
    <citation type="submission" date="2016-10" db="EMBL/GenBank/DDBJ databases">
        <authorList>
            <person name="de Groot N.N."/>
        </authorList>
    </citation>
    <scope>NUCLEOTIDE SEQUENCE [LARGE SCALE GENOMIC DNA]</scope>
    <source>
        <strain evidence="3 4">DSM 21632</strain>
    </source>
</reference>
<dbReference type="Pfam" id="PF00866">
    <property type="entry name" value="Ring_hydroxyl_B"/>
    <property type="match status" value="1"/>
</dbReference>
<dbReference type="PANTHER" id="PTHR41534:SF2">
    <property type="entry name" value="3-PHENYLPROPIONATE_CINNAMIC ACID DIOXYGENASE SUBUNIT BETA"/>
    <property type="match status" value="1"/>
</dbReference>
<evidence type="ECO:0000256" key="2">
    <source>
        <dbReference type="ARBA" id="ARBA00023002"/>
    </source>
</evidence>
<gene>
    <name evidence="3" type="ORF">SAMN05192534_10954</name>
</gene>
<comment type="similarity">
    <text evidence="1">Belongs to the bacterial ring-hydroxylating dioxygenase beta subunit family.</text>
</comment>
<protein>
    <submittedName>
        <fullName evidence="3">p-cumate 2,3-dioxygenase beta subunit</fullName>
    </submittedName>
</protein>
<dbReference type="GO" id="GO:0019380">
    <property type="term" value="P:3-phenylpropionate catabolic process"/>
    <property type="evidence" value="ECO:0007669"/>
    <property type="project" value="TreeGrafter"/>
</dbReference>
<dbReference type="SUPFAM" id="SSF54427">
    <property type="entry name" value="NTF2-like"/>
    <property type="match status" value="1"/>
</dbReference>
<dbReference type="STRING" id="568899.SAMN05192534_10954"/>
<organism evidence="3 4">
    <name type="scientific">Alteribacillus persepolensis</name>
    <dbReference type="NCBI Taxonomy" id="568899"/>
    <lineage>
        <taxon>Bacteria</taxon>
        <taxon>Bacillati</taxon>
        <taxon>Bacillota</taxon>
        <taxon>Bacilli</taxon>
        <taxon>Bacillales</taxon>
        <taxon>Bacillaceae</taxon>
        <taxon>Alteribacillus</taxon>
    </lineage>
</organism>
<sequence length="164" mass="19370">MSVTEMKITREEIENFLYHEAELLDEWKLKEWVTLFTDNGSYIIPPVTEPDAEFPNNVFLAYDDRARLEQRALRLLKKEAHVEFPHSTTLHNISNIRIEKVESNVAYVKSNFITYRTKRQVLDTFIGVNEYQLVFQNQAIKIQQKKVKLKLDNLRPQGKVSFIL</sequence>
<dbReference type="Gene3D" id="3.10.450.50">
    <property type="match status" value="1"/>
</dbReference>
<keyword evidence="4" id="KW-1185">Reference proteome</keyword>
<evidence type="ECO:0000313" key="3">
    <source>
        <dbReference type="EMBL" id="SDH68113.1"/>
    </source>
</evidence>
<name>A0A1G8EDX3_9BACI</name>